<feature type="domain" description="CAAX prenyl protease 2/Lysostaphin resistance protein A-like" evidence="2">
    <location>
        <begin position="165"/>
        <end position="267"/>
    </location>
</feature>
<reference evidence="4" key="1">
    <citation type="submission" date="2016-10" db="EMBL/GenBank/DDBJ databases">
        <authorList>
            <person name="Varghese N."/>
            <person name="Submissions S."/>
        </authorList>
    </citation>
    <scope>NUCLEOTIDE SEQUENCE [LARGE SCALE GENOMIC DNA]</scope>
    <source>
        <strain evidence="4">KPR-1</strain>
    </source>
</reference>
<keyword evidence="1" id="KW-0472">Membrane</keyword>
<evidence type="ECO:0000256" key="1">
    <source>
        <dbReference type="SAM" id="Phobius"/>
    </source>
</evidence>
<dbReference type="Pfam" id="PF02517">
    <property type="entry name" value="Rce1-like"/>
    <property type="match status" value="1"/>
</dbReference>
<proteinExistence type="predicted"/>
<keyword evidence="3" id="KW-0378">Hydrolase</keyword>
<keyword evidence="3" id="KW-0645">Protease</keyword>
<feature type="transmembrane region" description="Helical" evidence="1">
    <location>
        <begin position="288"/>
        <end position="312"/>
    </location>
</feature>
<dbReference type="RefSeq" id="WP_092563516.1">
    <property type="nucleotide sequence ID" value="NZ_FNQV01000006.1"/>
</dbReference>
<protein>
    <submittedName>
        <fullName evidence="3">CAAX protease self-immunity</fullName>
    </submittedName>
</protein>
<dbReference type="PANTHER" id="PTHR35797">
    <property type="entry name" value="PROTEASE-RELATED"/>
    <property type="match status" value="1"/>
</dbReference>
<keyword evidence="1" id="KW-1133">Transmembrane helix</keyword>
<feature type="transmembrane region" description="Helical" evidence="1">
    <location>
        <begin position="225"/>
        <end position="248"/>
    </location>
</feature>
<dbReference type="GO" id="GO:0006508">
    <property type="term" value="P:proteolysis"/>
    <property type="evidence" value="ECO:0007669"/>
    <property type="project" value="UniProtKB-KW"/>
</dbReference>
<dbReference type="AlphaFoldDB" id="A0A1H3ZJ56"/>
<gene>
    <name evidence="3" type="ORF">SAMN02910418_01173</name>
</gene>
<feature type="transmembrane region" description="Helical" evidence="1">
    <location>
        <begin position="159"/>
        <end position="179"/>
    </location>
</feature>
<keyword evidence="1" id="KW-0812">Transmembrane</keyword>
<dbReference type="InterPro" id="IPR003675">
    <property type="entry name" value="Rce1/LyrA-like_dom"/>
</dbReference>
<feature type="transmembrane region" description="Helical" evidence="1">
    <location>
        <begin position="43"/>
        <end position="64"/>
    </location>
</feature>
<evidence type="ECO:0000313" key="3">
    <source>
        <dbReference type="EMBL" id="SEA23763.1"/>
    </source>
</evidence>
<dbReference type="GO" id="GO:0004175">
    <property type="term" value="F:endopeptidase activity"/>
    <property type="evidence" value="ECO:0007669"/>
    <property type="project" value="UniProtKB-ARBA"/>
</dbReference>
<feature type="transmembrane region" description="Helical" evidence="1">
    <location>
        <begin position="93"/>
        <end position="121"/>
    </location>
</feature>
<dbReference type="Proteomes" id="UP000199288">
    <property type="component" value="Unassembled WGS sequence"/>
</dbReference>
<evidence type="ECO:0000259" key="2">
    <source>
        <dbReference type="Pfam" id="PF02517"/>
    </source>
</evidence>
<evidence type="ECO:0000313" key="4">
    <source>
        <dbReference type="Proteomes" id="UP000199288"/>
    </source>
</evidence>
<organism evidence="3 4">
    <name type="scientific">Bowdeniella nasicola</name>
    <dbReference type="NCBI Taxonomy" id="208480"/>
    <lineage>
        <taxon>Bacteria</taxon>
        <taxon>Bacillati</taxon>
        <taxon>Actinomycetota</taxon>
        <taxon>Actinomycetes</taxon>
        <taxon>Actinomycetales</taxon>
        <taxon>Actinomycetaceae</taxon>
        <taxon>Bowdeniella</taxon>
    </lineage>
</organism>
<accession>A0A1H3ZJ56</accession>
<dbReference type="OrthoDB" id="3693644at2"/>
<dbReference type="PANTHER" id="PTHR35797:SF1">
    <property type="entry name" value="PROTEASE"/>
    <property type="match status" value="1"/>
</dbReference>
<feature type="transmembrane region" description="Helical" evidence="1">
    <location>
        <begin position="191"/>
        <end position="213"/>
    </location>
</feature>
<dbReference type="EMBL" id="FNQV01000006">
    <property type="protein sequence ID" value="SEA23763.1"/>
    <property type="molecule type" value="Genomic_DNA"/>
</dbReference>
<feature type="transmembrane region" description="Helical" evidence="1">
    <location>
        <begin position="12"/>
        <end position="31"/>
    </location>
</feature>
<dbReference type="GO" id="GO:0080120">
    <property type="term" value="P:CAAX-box protein maturation"/>
    <property type="evidence" value="ECO:0007669"/>
    <property type="project" value="UniProtKB-ARBA"/>
</dbReference>
<keyword evidence="4" id="KW-1185">Reference proteome</keyword>
<name>A0A1H3ZJ56_9ACTO</name>
<feature type="transmembrane region" description="Helical" evidence="1">
    <location>
        <begin position="260"/>
        <end position="282"/>
    </location>
</feature>
<dbReference type="InterPro" id="IPR042150">
    <property type="entry name" value="MmRce1-like"/>
</dbReference>
<sequence length="322" mass="34340">MSAPSAGFARPLIAYIAIAFGLAWLVALPLYTSGAGLSHGFFIPISVGIMATPMIAALIVVFWIQRYPLMGRDGQISGFQRLGLSFTRPYKRFFGYFVLAWLGMIVLVFLALVTSALFGVYRFDFANLSGLSSIMVEQALAQNNAEAIEQIPATVHEVLVAQIISIVFFSLLNIIPALGEEIGWRGWLMPHLSHLGVLPMIVFSGIAWGLWHLPLLLLGYNYPGANPIVAAGAMTGMCTLVGALLYWVRLRTDSVWPAAIGHGALNAAAGLAFVLGAAPLIFNTTLATILGVAGWIVPGILVAIIWLTGGFAPTKSASAPKS</sequence>